<accession>M5FYV8</accession>
<feature type="domain" description="SWIM-type" evidence="4">
    <location>
        <begin position="141"/>
        <end position="173"/>
    </location>
</feature>
<dbReference type="GeneID" id="63685659"/>
<evidence type="ECO:0000259" key="3">
    <source>
        <dbReference type="PROSITE" id="PS50089"/>
    </source>
</evidence>
<sequence>MGVVGKRKRGDNSDEDDCVYDRFLYPTDSVAAAERAYPLPPPPSTLVGPSTSFTAVRSLGYHAMAMEGDAGPSTPRKRAKKDPESPLQEKRLARWKNSCPLKIQERVERVMTQRFYLVDRDREGDELKETFKVLGSTGNIYTVMIDKMPSCNCPDALKGNHCKHILFVFLKVLNVSSESSYYYQKALLSTELAEIFNAAPSAPTVIAAERIRQAFIHASCPSTSAAPAAAAKRLPQEGNDCPICYESMPPGEEEGLVFCPACGNGLHRGCFEQWGKTPNGRTCVICRAEWRGERDTVPGADVLYDGRRINDEGYINIAGPAGISPVRDTSSYYNGPARRGSRRAYSPELYDDY</sequence>
<reference evidence="5 6" key="1">
    <citation type="journal article" date="2012" name="Science">
        <title>The Paleozoic origin of enzymatic lignin decomposition reconstructed from 31 fungal genomes.</title>
        <authorList>
            <person name="Floudas D."/>
            <person name="Binder M."/>
            <person name="Riley R."/>
            <person name="Barry K."/>
            <person name="Blanchette R.A."/>
            <person name="Henrissat B."/>
            <person name="Martinez A.T."/>
            <person name="Otillar R."/>
            <person name="Spatafora J.W."/>
            <person name="Yadav J.S."/>
            <person name="Aerts A."/>
            <person name="Benoit I."/>
            <person name="Boyd A."/>
            <person name="Carlson A."/>
            <person name="Copeland A."/>
            <person name="Coutinho P.M."/>
            <person name="de Vries R.P."/>
            <person name="Ferreira P."/>
            <person name="Findley K."/>
            <person name="Foster B."/>
            <person name="Gaskell J."/>
            <person name="Glotzer D."/>
            <person name="Gorecki P."/>
            <person name="Heitman J."/>
            <person name="Hesse C."/>
            <person name="Hori C."/>
            <person name="Igarashi K."/>
            <person name="Jurgens J.A."/>
            <person name="Kallen N."/>
            <person name="Kersten P."/>
            <person name="Kohler A."/>
            <person name="Kuees U."/>
            <person name="Kumar T.K.A."/>
            <person name="Kuo A."/>
            <person name="LaButti K."/>
            <person name="Larrondo L.F."/>
            <person name="Lindquist E."/>
            <person name="Ling A."/>
            <person name="Lombard V."/>
            <person name="Lucas S."/>
            <person name="Lundell T."/>
            <person name="Martin R."/>
            <person name="McLaughlin D.J."/>
            <person name="Morgenstern I."/>
            <person name="Morin E."/>
            <person name="Murat C."/>
            <person name="Nagy L.G."/>
            <person name="Nolan M."/>
            <person name="Ohm R.A."/>
            <person name="Patyshakuliyeva A."/>
            <person name="Rokas A."/>
            <person name="Ruiz-Duenas F.J."/>
            <person name="Sabat G."/>
            <person name="Salamov A."/>
            <person name="Samejima M."/>
            <person name="Schmutz J."/>
            <person name="Slot J.C."/>
            <person name="St John F."/>
            <person name="Stenlid J."/>
            <person name="Sun H."/>
            <person name="Sun S."/>
            <person name="Syed K."/>
            <person name="Tsang A."/>
            <person name="Wiebenga A."/>
            <person name="Young D."/>
            <person name="Pisabarro A."/>
            <person name="Eastwood D.C."/>
            <person name="Martin F."/>
            <person name="Cullen D."/>
            <person name="Grigoriev I.V."/>
            <person name="Hibbett D.S."/>
        </authorList>
    </citation>
    <scope>NUCLEOTIDE SEQUENCE [LARGE SCALE GENOMIC DNA]</scope>
    <source>
        <strain evidence="5 6">DJM-731 SS1</strain>
    </source>
</reference>
<evidence type="ECO:0000256" key="2">
    <source>
        <dbReference type="SAM" id="MobiDB-lite"/>
    </source>
</evidence>
<evidence type="ECO:0000313" key="6">
    <source>
        <dbReference type="Proteomes" id="UP000030653"/>
    </source>
</evidence>
<evidence type="ECO:0000256" key="1">
    <source>
        <dbReference type="PROSITE-ProRule" id="PRU00175"/>
    </source>
</evidence>
<dbReference type="PANTHER" id="PTHR21540">
    <property type="entry name" value="RING FINGER AND SWIM DOMAIN-CONTAINING PROTEIN 2"/>
    <property type="match status" value="1"/>
</dbReference>
<dbReference type="PROSITE" id="PS50089">
    <property type="entry name" value="ZF_RING_2"/>
    <property type="match status" value="1"/>
</dbReference>
<protein>
    <recommendedName>
        <fullName evidence="7">SWIM-type domain-containing protein</fullName>
    </recommendedName>
</protein>
<dbReference type="Pfam" id="PF04434">
    <property type="entry name" value="SWIM"/>
    <property type="match status" value="1"/>
</dbReference>
<dbReference type="Gene3D" id="3.30.40.10">
    <property type="entry name" value="Zinc/RING finger domain, C3HC4 (zinc finger)"/>
    <property type="match status" value="1"/>
</dbReference>
<dbReference type="GO" id="GO:0008270">
    <property type="term" value="F:zinc ion binding"/>
    <property type="evidence" value="ECO:0007669"/>
    <property type="project" value="UniProtKB-KW"/>
</dbReference>
<dbReference type="STRING" id="1858805.M5FYV8"/>
<dbReference type="Pfam" id="PF13639">
    <property type="entry name" value="zf-RING_2"/>
    <property type="match status" value="1"/>
</dbReference>
<evidence type="ECO:0008006" key="7">
    <source>
        <dbReference type="Google" id="ProtNLM"/>
    </source>
</evidence>
<dbReference type="InterPro" id="IPR039903">
    <property type="entry name" value="Zswim2"/>
</dbReference>
<dbReference type="OrthoDB" id="2122982at2759"/>
<proteinExistence type="predicted"/>
<dbReference type="SUPFAM" id="SSF57850">
    <property type="entry name" value="RING/U-box"/>
    <property type="match status" value="1"/>
</dbReference>
<dbReference type="HOGENOM" id="CLU_037984_2_0_1"/>
<feature type="region of interest" description="Disordered" evidence="2">
    <location>
        <begin position="66"/>
        <end position="88"/>
    </location>
</feature>
<feature type="domain" description="RING-type" evidence="3">
    <location>
        <begin position="241"/>
        <end position="287"/>
    </location>
</feature>
<dbReference type="InterPro" id="IPR001841">
    <property type="entry name" value="Znf_RING"/>
</dbReference>
<keyword evidence="1" id="KW-0862">Zinc</keyword>
<dbReference type="OMA" id="CKHIVYV"/>
<gene>
    <name evidence="5" type="ORF">DACRYDRAFT_118538</name>
</gene>
<dbReference type="PANTHER" id="PTHR21540:SF0">
    <property type="entry name" value="PHD FAMILY PROTEIN"/>
    <property type="match status" value="1"/>
</dbReference>
<dbReference type="EMBL" id="JH795872">
    <property type="protein sequence ID" value="EJT98751.1"/>
    <property type="molecule type" value="Genomic_DNA"/>
</dbReference>
<dbReference type="InterPro" id="IPR013083">
    <property type="entry name" value="Znf_RING/FYVE/PHD"/>
</dbReference>
<dbReference type="GO" id="GO:0061630">
    <property type="term" value="F:ubiquitin protein ligase activity"/>
    <property type="evidence" value="ECO:0007669"/>
    <property type="project" value="InterPro"/>
</dbReference>
<keyword evidence="1" id="KW-0863">Zinc-finger</keyword>
<evidence type="ECO:0000259" key="4">
    <source>
        <dbReference type="PROSITE" id="PS50966"/>
    </source>
</evidence>
<name>M5FYV8_DACPD</name>
<keyword evidence="6" id="KW-1185">Reference proteome</keyword>
<dbReference type="PROSITE" id="PS50966">
    <property type="entry name" value="ZF_SWIM"/>
    <property type="match status" value="1"/>
</dbReference>
<keyword evidence="1" id="KW-0479">Metal-binding</keyword>
<evidence type="ECO:0000313" key="5">
    <source>
        <dbReference type="EMBL" id="EJT98751.1"/>
    </source>
</evidence>
<dbReference type="RefSeq" id="XP_040625649.1">
    <property type="nucleotide sequence ID" value="XM_040770597.1"/>
</dbReference>
<dbReference type="AlphaFoldDB" id="M5FYV8"/>
<dbReference type="InterPro" id="IPR007527">
    <property type="entry name" value="Znf_SWIM"/>
</dbReference>
<organism evidence="5 6">
    <name type="scientific">Dacryopinax primogenitus (strain DJM 731)</name>
    <name type="common">Brown rot fungus</name>
    <dbReference type="NCBI Taxonomy" id="1858805"/>
    <lineage>
        <taxon>Eukaryota</taxon>
        <taxon>Fungi</taxon>
        <taxon>Dikarya</taxon>
        <taxon>Basidiomycota</taxon>
        <taxon>Agaricomycotina</taxon>
        <taxon>Dacrymycetes</taxon>
        <taxon>Dacrymycetales</taxon>
        <taxon>Dacrymycetaceae</taxon>
        <taxon>Dacryopinax</taxon>
    </lineage>
</organism>
<dbReference type="Proteomes" id="UP000030653">
    <property type="component" value="Unassembled WGS sequence"/>
</dbReference>